<feature type="compositionally biased region" description="Low complexity" evidence="1">
    <location>
        <begin position="105"/>
        <end position="117"/>
    </location>
</feature>
<dbReference type="AlphaFoldDB" id="A0A433DK47"/>
<dbReference type="InterPro" id="IPR051279">
    <property type="entry name" value="PP1-Reg/Actin-Interact_Protein"/>
</dbReference>
<dbReference type="SMART" id="SM00233">
    <property type="entry name" value="PH"/>
    <property type="match status" value="1"/>
</dbReference>
<dbReference type="InterPro" id="IPR001849">
    <property type="entry name" value="PH_domain"/>
</dbReference>
<proteinExistence type="predicted"/>
<feature type="compositionally biased region" description="Polar residues" evidence="1">
    <location>
        <begin position="144"/>
        <end position="157"/>
    </location>
</feature>
<feature type="domain" description="PH" evidence="2">
    <location>
        <begin position="188"/>
        <end position="315"/>
    </location>
</feature>
<dbReference type="Gene3D" id="2.30.29.30">
    <property type="entry name" value="Pleckstrin-homology domain (PH domain)/Phosphotyrosine-binding domain (PTB)"/>
    <property type="match status" value="1"/>
</dbReference>
<accession>A0A433DK47</accession>
<evidence type="ECO:0000259" key="2">
    <source>
        <dbReference type="PROSITE" id="PS50003"/>
    </source>
</evidence>
<organism evidence="3 4">
    <name type="scientific">Jimgerdemannia flammicorona</name>
    <dbReference type="NCBI Taxonomy" id="994334"/>
    <lineage>
        <taxon>Eukaryota</taxon>
        <taxon>Fungi</taxon>
        <taxon>Fungi incertae sedis</taxon>
        <taxon>Mucoromycota</taxon>
        <taxon>Mucoromycotina</taxon>
        <taxon>Endogonomycetes</taxon>
        <taxon>Endogonales</taxon>
        <taxon>Endogonaceae</taxon>
        <taxon>Jimgerdemannia</taxon>
    </lineage>
</organism>
<dbReference type="InterPro" id="IPR057334">
    <property type="entry name" value="PH_2nd_LRR"/>
</dbReference>
<reference evidence="3 4" key="1">
    <citation type="journal article" date="2018" name="New Phytol.">
        <title>Phylogenomics of Endogonaceae and evolution of mycorrhizas within Mucoromycota.</title>
        <authorList>
            <person name="Chang Y."/>
            <person name="Desiro A."/>
            <person name="Na H."/>
            <person name="Sandor L."/>
            <person name="Lipzen A."/>
            <person name="Clum A."/>
            <person name="Barry K."/>
            <person name="Grigoriev I.V."/>
            <person name="Martin F.M."/>
            <person name="Stajich J.E."/>
            <person name="Smith M.E."/>
            <person name="Bonito G."/>
            <person name="Spatafora J.W."/>
        </authorList>
    </citation>
    <scope>NUCLEOTIDE SEQUENCE [LARGE SCALE GENOMIC DNA]</scope>
    <source>
        <strain evidence="3 4">GMNB39</strain>
    </source>
</reference>
<name>A0A433DK47_9FUNG</name>
<feature type="region of interest" description="Disordered" evidence="1">
    <location>
        <begin position="1094"/>
        <end position="1199"/>
    </location>
</feature>
<dbReference type="SUPFAM" id="SSF50729">
    <property type="entry name" value="PH domain-like"/>
    <property type="match status" value="1"/>
</dbReference>
<protein>
    <recommendedName>
        <fullName evidence="2">PH domain-containing protein</fullName>
    </recommendedName>
</protein>
<feature type="compositionally biased region" description="Polar residues" evidence="1">
    <location>
        <begin position="1096"/>
        <end position="1167"/>
    </location>
</feature>
<dbReference type="SUPFAM" id="SSF52047">
    <property type="entry name" value="RNI-like"/>
    <property type="match status" value="1"/>
</dbReference>
<dbReference type="InterPro" id="IPR032675">
    <property type="entry name" value="LRR_dom_sf"/>
</dbReference>
<dbReference type="Gene3D" id="3.80.10.10">
    <property type="entry name" value="Ribonuclease Inhibitor"/>
    <property type="match status" value="1"/>
</dbReference>
<dbReference type="SMART" id="SM00368">
    <property type="entry name" value="LRR_RI"/>
    <property type="match status" value="3"/>
</dbReference>
<evidence type="ECO:0000256" key="1">
    <source>
        <dbReference type="SAM" id="MobiDB-lite"/>
    </source>
</evidence>
<dbReference type="InterPro" id="IPR011993">
    <property type="entry name" value="PH-like_dom_sf"/>
</dbReference>
<dbReference type="EMBL" id="RBNI01000870">
    <property type="protein sequence ID" value="RUP51240.1"/>
    <property type="molecule type" value="Genomic_DNA"/>
</dbReference>
<dbReference type="Pfam" id="PF25353">
    <property type="entry name" value="PH_2nd_LRR"/>
    <property type="match status" value="1"/>
</dbReference>
<feature type="compositionally biased region" description="Low complexity" evidence="1">
    <location>
        <begin position="53"/>
        <end position="94"/>
    </location>
</feature>
<comment type="caution">
    <text evidence="3">The sequence shown here is derived from an EMBL/GenBank/DDBJ whole genome shotgun (WGS) entry which is preliminary data.</text>
</comment>
<evidence type="ECO:0000313" key="4">
    <source>
        <dbReference type="Proteomes" id="UP000268093"/>
    </source>
</evidence>
<dbReference type="PROSITE" id="PS50003">
    <property type="entry name" value="PH_DOMAIN"/>
    <property type="match status" value="1"/>
</dbReference>
<dbReference type="PANTHER" id="PTHR24112">
    <property type="entry name" value="LEUCINE-RICH REPEAT, ISOFORM F-RELATED"/>
    <property type="match status" value="1"/>
</dbReference>
<sequence length="1199" mass="134287">MLEGTNSIRQNAQNQKHRTATILSTHSSAYSDYQGSPLPMYHQNAPQHHSRSSSRQGQIEQEQQAYQQQQAQQQAYRQQHQAYHQQQFQQQYPQTPFYPNRERSNSSSTSNSARSPPGAYHQQHPSEYFPSPSRPGPPIPVRSNTMTSNVSGRSVSGTPIDEAPPPVPVAVYPAPSPAQPPDDENVIEIIYAGELEHTHGGSFMKKSRKEYCVLTSQSLLCFKTMQKAAAVFDNLLVFGGGLRRPLSSTKIPPKSMMLTVDTILAVHEPFSFSTALAIRVDYTHPVTKQTSYIMLITDSTNNQARWLEAIRSVVKRHLPYMVVVSKHDRAAAVDRLRRHSDIPDPIDEMVVHKVILNERRIRPQPESPNGFKEAFLVVLLVIGKTNFYILPSAPNDDEYKRLIGDKDRFGLMAIHSITLQGRDDTVQVSTRVREGDNKTFLFASSYCENVVQDLRRAINSLTQFYPEPPYDLDIPYSLRSVRILPLIKISKIEDRGFDKLLEAHCAALSLDKRRFSFTIAPVMDVVGARKITVNPPNEIRENSKVAYNKYELLAIFRSLRHNLIFREVSFANTNLSELEKWIPNGEDGWAAMESHEAQNQNALTNELYEIIINNKKLRRFDLSNCTIGTTGTLNSALAAIGRAMQTGQIGLNSIFIGQNKLTEADVDVLIAGIRANRKAVKELSVNDCDLKQPQIDRFLDTFSARSPEHLNFFDISNNDPCVNSDKLDLLLRKANHLKTLRIRKCDVPIEPATLFVTRLRNLDIGGVRLSDHYISTLCSYITTPAFNNLESLSVDDCGLNGSHFQDIFQSISQSRNRNVHLNVGANPICKEIGSLPKFYYSILQSVGPSSLSLARTEWDDPSLRELLECLRTNNIIRHLDLSYIQLPTSASEDTIRMLAALFERNTVIEELILAGGGTLLGDAGFGKMIVQAFPSLTSNYTLRKLDVRGNLIGDVGAFQLSEVLKENRILKCLEVDENKITMEGFKFFADAMSKNSTLTHFSKPTQDLKFQLEFLQEEITKTYQAEAELKWVLANSGGVNTRKAKADLDIQIKGRRAAEMTRACIGGVVDETMKLVERNRLIFEEVELRSRAMGNLNINTNPEPSRSRQNTMASSHSRNSWDQNLGIPNSPTLTSVSGASGGADTTSPYYDSPSAQYQNGSQYQHGSQAMPDDHRPSGMDGDIEPLSLGGSYYQSPNAL</sequence>
<keyword evidence="4" id="KW-1185">Reference proteome</keyword>
<evidence type="ECO:0000313" key="3">
    <source>
        <dbReference type="EMBL" id="RUP51240.1"/>
    </source>
</evidence>
<feature type="region of interest" description="Disordered" evidence="1">
    <location>
        <begin position="29"/>
        <end position="165"/>
    </location>
</feature>
<gene>
    <name evidence="3" type="ORF">BC936DRAFT_149277</name>
</gene>
<dbReference type="OrthoDB" id="120976at2759"/>
<dbReference type="Proteomes" id="UP000268093">
    <property type="component" value="Unassembled WGS sequence"/>
</dbReference>